<dbReference type="AlphaFoldDB" id="A0A5C8CHP0"/>
<name>A0A5C8CHP0_9SPIR</name>
<dbReference type="Proteomes" id="UP000325116">
    <property type="component" value="Unassembled WGS sequence"/>
</dbReference>
<accession>A0A5C8CHP0</accession>
<comment type="caution">
    <text evidence="1">The sequence shown here is derived from an EMBL/GenBank/DDBJ whole genome shotgun (WGS) entry which is preliminary data.</text>
</comment>
<dbReference type="SUPFAM" id="SSF102705">
    <property type="entry name" value="NIF3 (NGG1p interacting factor 3)-like"/>
    <property type="match status" value="1"/>
</dbReference>
<sequence>MIKNKKFLNIDEFYKVAIDCAIDVDPRGRKIVEKELKDIKKDYDSITDKKKKNMFDTDNLFNPYADTRILNIAEDKEIKKIFCGIDMQTAELILADRLNEKNSNIDLVITHHPNGYAYAKFYEVIGMQTDKNALNGVAINVAEALTNKRISAVEKSVSPSNHNRDSMAAKLLNLNYMCMHTVADNHVETFLTNLIKNKNPYKLSDILDLLNDLEEYKIAAKYNNPPKLFNGSEKNRAGKIVVDMTGGAAFDVAMIEALANSGVGTLVVMHLSDKHIDECKKYHINIVCAGHISSDSLGLNLLFKAIKEKTKKEFEIIPASGYIFVNR</sequence>
<evidence type="ECO:0008006" key="3">
    <source>
        <dbReference type="Google" id="ProtNLM"/>
    </source>
</evidence>
<proteinExistence type="predicted"/>
<evidence type="ECO:0000313" key="1">
    <source>
        <dbReference type="EMBL" id="TXJ12820.1"/>
    </source>
</evidence>
<reference evidence="1 2" key="1">
    <citation type="journal article" date="1992" name="Lakartidningen">
        <title>[Penicillin V and not amoxicillin is the first choice preparation in acute otitis].</title>
        <authorList>
            <person name="Kamme C."/>
            <person name="Lundgren K."/>
            <person name="Prellner K."/>
        </authorList>
    </citation>
    <scope>NUCLEOTIDE SEQUENCE [LARGE SCALE GENOMIC DNA]</scope>
    <source>
        <strain evidence="1 2">W1</strain>
    </source>
</reference>
<organism evidence="1 2">
    <name type="scientific">Brachyspira aalborgi</name>
    <dbReference type="NCBI Taxonomy" id="29522"/>
    <lineage>
        <taxon>Bacteria</taxon>
        <taxon>Pseudomonadati</taxon>
        <taxon>Spirochaetota</taxon>
        <taxon>Spirochaetia</taxon>
        <taxon>Brachyspirales</taxon>
        <taxon>Brachyspiraceae</taxon>
        <taxon>Brachyspira</taxon>
    </lineage>
</organism>
<dbReference type="InterPro" id="IPR036069">
    <property type="entry name" value="DUF34/NIF3_sf"/>
</dbReference>
<dbReference type="EMBL" id="SAXT01000003">
    <property type="protein sequence ID" value="TXJ12820.1"/>
    <property type="molecule type" value="Genomic_DNA"/>
</dbReference>
<gene>
    <name evidence="1" type="ORF">EPJ80_04250</name>
</gene>
<protein>
    <recommendedName>
        <fullName evidence="3">NGG1p interacting factor NIF3</fullName>
    </recommendedName>
</protein>
<dbReference type="RefSeq" id="WP_147758031.1">
    <property type="nucleotide sequence ID" value="NZ_SAXT01000003.1"/>
</dbReference>
<evidence type="ECO:0000313" key="2">
    <source>
        <dbReference type="Proteomes" id="UP000325116"/>
    </source>
</evidence>